<gene>
    <name evidence="2" type="primary">fam206a</name>
    <name evidence="2" type="ORF">CK203_109906</name>
</gene>
<organism evidence="2 3">
    <name type="scientific">Vitis vinifera</name>
    <name type="common">Grape</name>
    <dbReference type="NCBI Taxonomy" id="29760"/>
    <lineage>
        <taxon>Eukaryota</taxon>
        <taxon>Viridiplantae</taxon>
        <taxon>Streptophyta</taxon>
        <taxon>Embryophyta</taxon>
        <taxon>Tracheophyta</taxon>
        <taxon>Spermatophyta</taxon>
        <taxon>Magnoliopsida</taxon>
        <taxon>eudicotyledons</taxon>
        <taxon>Gunneridae</taxon>
        <taxon>Pentapetalae</taxon>
        <taxon>rosids</taxon>
        <taxon>Vitales</taxon>
        <taxon>Vitaceae</taxon>
        <taxon>Viteae</taxon>
        <taxon>Vitis</taxon>
    </lineage>
</organism>
<name>A0A438CB65_VITVI</name>
<dbReference type="InterPro" id="IPR039169">
    <property type="entry name" value="Abitram"/>
</dbReference>
<protein>
    <submittedName>
        <fullName evidence="2">Protein Simiate</fullName>
    </submittedName>
</protein>
<dbReference type="PANTHER" id="PTHR13651">
    <property type="entry name" value="PROTEIN ABITRAM"/>
    <property type="match status" value="1"/>
</dbReference>
<dbReference type="PANTHER" id="PTHR13651:SF0">
    <property type="entry name" value="PROTEIN ABITRAM"/>
    <property type="match status" value="1"/>
</dbReference>
<dbReference type="AlphaFoldDB" id="A0A438CB65"/>
<dbReference type="Gene3D" id="2.40.50.100">
    <property type="match status" value="1"/>
</dbReference>
<dbReference type="Proteomes" id="UP000288805">
    <property type="component" value="Unassembled WGS sequence"/>
</dbReference>
<accession>A0A438CB65</accession>
<feature type="region of interest" description="Disordered" evidence="1">
    <location>
        <begin position="1"/>
        <end position="20"/>
    </location>
</feature>
<evidence type="ECO:0000313" key="3">
    <source>
        <dbReference type="Proteomes" id="UP000288805"/>
    </source>
</evidence>
<dbReference type="SUPFAM" id="SSF51230">
    <property type="entry name" value="Single hybrid motif"/>
    <property type="match status" value="1"/>
</dbReference>
<dbReference type="EMBL" id="QGNW01002363">
    <property type="protein sequence ID" value="RVW20485.1"/>
    <property type="molecule type" value="Genomic_DNA"/>
</dbReference>
<sequence length="290" mass="31522">MEDHSDAVESNNPGGGGGEEEELQRLLVPDVHNLPLFPPSAVQSNFVSYFAPDFMKPGHDQYVYRHANGLCVIGLAPSHVALTEKGGVTAVDFNVGKTDRSGIKVTGKRKKNAQHFESNSALCKVCTNDASYIVRCCVKGNLLEVNDRLIKQPGLLNSSLVGMTTSCLHNNDIFLVVAMVMMAMMKWLTEKDTLQLSCQNQLIGSRNSSKGENAMTLLILVFALPLLDPVIVTSFDAPLVSLPSKEEYQHWGLPGLSPERLSPSTAAMLSKLSRLCGINLGLGSNNRPHY</sequence>
<dbReference type="InterPro" id="IPR011053">
    <property type="entry name" value="Single_hybrid_motif"/>
</dbReference>
<evidence type="ECO:0000256" key="1">
    <source>
        <dbReference type="SAM" id="MobiDB-lite"/>
    </source>
</evidence>
<comment type="caution">
    <text evidence="2">The sequence shown here is derived from an EMBL/GenBank/DDBJ whole genome shotgun (WGS) entry which is preliminary data.</text>
</comment>
<proteinExistence type="predicted"/>
<dbReference type="OrthoDB" id="48130at2759"/>
<reference evidence="2 3" key="1">
    <citation type="journal article" date="2018" name="PLoS Genet.">
        <title>Population sequencing reveals clonal diversity and ancestral inbreeding in the grapevine cultivar Chardonnay.</title>
        <authorList>
            <person name="Roach M.J."/>
            <person name="Johnson D.L."/>
            <person name="Bohlmann J."/>
            <person name="van Vuuren H.J."/>
            <person name="Jones S.J."/>
            <person name="Pretorius I.S."/>
            <person name="Schmidt S.A."/>
            <person name="Borneman A.R."/>
        </authorList>
    </citation>
    <scope>NUCLEOTIDE SEQUENCE [LARGE SCALE GENOMIC DNA]</scope>
    <source>
        <strain evidence="3">cv. Chardonnay</strain>
        <tissue evidence="2">Leaf</tissue>
    </source>
</reference>
<evidence type="ECO:0000313" key="2">
    <source>
        <dbReference type="EMBL" id="RVW20485.1"/>
    </source>
</evidence>